<dbReference type="RefSeq" id="WP_229899132.1">
    <property type="nucleotide sequence ID" value="NZ_BMUT01000004.1"/>
</dbReference>
<organism evidence="2 3">
    <name type="scientific">Streptomyces hiroshimensis</name>
    <dbReference type="NCBI Taxonomy" id="66424"/>
    <lineage>
        <taxon>Bacteria</taxon>
        <taxon>Bacillati</taxon>
        <taxon>Actinomycetota</taxon>
        <taxon>Actinomycetes</taxon>
        <taxon>Kitasatosporales</taxon>
        <taxon>Streptomycetaceae</taxon>
        <taxon>Streptomyces</taxon>
    </lineage>
</organism>
<protein>
    <submittedName>
        <fullName evidence="2">Transcriptional regulator</fullName>
    </submittedName>
</protein>
<dbReference type="Pfam" id="PF19054">
    <property type="entry name" value="DUF5753"/>
    <property type="match status" value="1"/>
</dbReference>
<name>A0ABQ2YAJ9_9ACTN</name>
<dbReference type="Proteomes" id="UP000659223">
    <property type="component" value="Unassembled WGS sequence"/>
</dbReference>
<dbReference type="Pfam" id="PF01381">
    <property type="entry name" value="HTH_3"/>
    <property type="match status" value="1"/>
</dbReference>
<dbReference type="InterPro" id="IPR010982">
    <property type="entry name" value="Lambda_DNA-bd_dom_sf"/>
</dbReference>
<sequence>MELRPDSPMAWRLCGNQIKLWRQAANVSREELAAEAGYGVEAVRSMEMGRRRPSQHLLQVADAMFGANGKLESAHPYLEPERFNNRVREYLAIEAEAVAFHWYDVLLIPGLLQSEDYARALMASHCPPVDDETVEARVSGRVERGELLKKTTTLFSFVIHEAALRGLVGGPEVMKAQLNHLLEVGELRNVSIQVLPLGQGATPGISGAFALLETADHRQYAYQEAQGSHMLFTDTEKVGDLVKRHAMIRMQALDTEASAQFIRKVAEEL</sequence>
<dbReference type="PROSITE" id="PS50943">
    <property type="entry name" value="HTH_CROC1"/>
    <property type="match status" value="1"/>
</dbReference>
<keyword evidence="3" id="KW-1185">Reference proteome</keyword>
<proteinExistence type="predicted"/>
<dbReference type="SUPFAM" id="SSF47413">
    <property type="entry name" value="lambda repressor-like DNA-binding domains"/>
    <property type="match status" value="1"/>
</dbReference>
<dbReference type="CDD" id="cd00093">
    <property type="entry name" value="HTH_XRE"/>
    <property type="match status" value="1"/>
</dbReference>
<evidence type="ECO:0000259" key="1">
    <source>
        <dbReference type="PROSITE" id="PS50943"/>
    </source>
</evidence>
<reference evidence="3" key="1">
    <citation type="journal article" date="2019" name="Int. J. Syst. Evol. Microbiol.">
        <title>The Global Catalogue of Microorganisms (GCM) 10K type strain sequencing project: providing services to taxonomists for standard genome sequencing and annotation.</title>
        <authorList>
            <consortium name="The Broad Institute Genomics Platform"/>
            <consortium name="The Broad Institute Genome Sequencing Center for Infectious Disease"/>
            <person name="Wu L."/>
            <person name="Ma J."/>
        </authorList>
    </citation>
    <scope>NUCLEOTIDE SEQUENCE [LARGE SCALE GENOMIC DNA]</scope>
    <source>
        <strain evidence="3">JCM 4586</strain>
    </source>
</reference>
<dbReference type="Gene3D" id="1.10.260.40">
    <property type="entry name" value="lambda repressor-like DNA-binding domains"/>
    <property type="match status" value="1"/>
</dbReference>
<gene>
    <name evidence="2" type="ORF">GCM10010324_23680</name>
</gene>
<dbReference type="EMBL" id="BMUT01000004">
    <property type="protein sequence ID" value="GGX77439.1"/>
    <property type="molecule type" value="Genomic_DNA"/>
</dbReference>
<accession>A0ABQ2YAJ9</accession>
<evidence type="ECO:0000313" key="2">
    <source>
        <dbReference type="EMBL" id="GGX77439.1"/>
    </source>
</evidence>
<dbReference type="InterPro" id="IPR043917">
    <property type="entry name" value="DUF5753"/>
</dbReference>
<dbReference type="SMART" id="SM00530">
    <property type="entry name" value="HTH_XRE"/>
    <property type="match status" value="1"/>
</dbReference>
<dbReference type="InterPro" id="IPR001387">
    <property type="entry name" value="Cro/C1-type_HTH"/>
</dbReference>
<comment type="caution">
    <text evidence="2">The sequence shown here is derived from an EMBL/GenBank/DDBJ whole genome shotgun (WGS) entry which is preliminary data.</text>
</comment>
<feature type="domain" description="HTH cro/C1-type" evidence="1">
    <location>
        <begin position="18"/>
        <end position="59"/>
    </location>
</feature>
<evidence type="ECO:0000313" key="3">
    <source>
        <dbReference type="Proteomes" id="UP000659223"/>
    </source>
</evidence>